<reference evidence="3" key="1">
    <citation type="submission" date="2024-06" db="EMBL/GenBank/DDBJ databases">
        <title>Draft Genome Sequence of Deinococcus sonorensis Type Strain KR-87, a Biofilm Producing Representative of the Genus Deinococcus.</title>
        <authorList>
            <person name="Boren L.S."/>
            <person name="Grosso R.A."/>
            <person name="Hugenberg-Cox A.N."/>
            <person name="Hill J.T.E."/>
            <person name="Albert C.M."/>
            <person name="Tuohy J.M."/>
        </authorList>
    </citation>
    <scope>NUCLEOTIDE SEQUENCE</scope>
    <source>
        <strain evidence="3">KR-87</strain>
    </source>
</reference>
<proteinExistence type="predicted"/>
<keyword evidence="3" id="KW-0540">Nuclease</keyword>
<gene>
    <name evidence="3" type="ORF">ABOD76_14040</name>
</gene>
<dbReference type="InterPro" id="IPR003615">
    <property type="entry name" value="HNH_nuc"/>
</dbReference>
<dbReference type="KEGG" id="dsc:ABOD76_14040"/>
<accession>A0AAU7U872</accession>
<dbReference type="EMBL" id="CP158299">
    <property type="protein sequence ID" value="XBV84559.1"/>
    <property type="molecule type" value="Genomic_DNA"/>
</dbReference>
<keyword evidence="3" id="KW-0378">Hydrolase</keyword>
<dbReference type="SMART" id="SM00507">
    <property type="entry name" value="HNHc"/>
    <property type="match status" value="1"/>
</dbReference>
<dbReference type="GO" id="GO:0004519">
    <property type="term" value="F:endonuclease activity"/>
    <property type="evidence" value="ECO:0007669"/>
    <property type="project" value="UniProtKB-KW"/>
</dbReference>
<dbReference type="Pfam" id="PF01844">
    <property type="entry name" value="HNH"/>
    <property type="match status" value="1"/>
</dbReference>
<feature type="compositionally biased region" description="Basic and acidic residues" evidence="1">
    <location>
        <begin position="60"/>
        <end position="73"/>
    </location>
</feature>
<name>A0AAU7U872_9DEIO</name>
<dbReference type="AlphaFoldDB" id="A0AAU7U872"/>
<organism evidence="3">
    <name type="scientific">Deinococcus sonorensis KR-87</name>
    <dbReference type="NCBI Taxonomy" id="694439"/>
    <lineage>
        <taxon>Bacteria</taxon>
        <taxon>Thermotogati</taxon>
        <taxon>Deinococcota</taxon>
        <taxon>Deinococci</taxon>
        <taxon>Deinococcales</taxon>
        <taxon>Deinococcaceae</taxon>
        <taxon>Deinococcus</taxon>
    </lineage>
</organism>
<feature type="region of interest" description="Disordered" evidence="1">
    <location>
        <begin position="60"/>
        <end position="87"/>
    </location>
</feature>
<evidence type="ECO:0000313" key="3">
    <source>
        <dbReference type="EMBL" id="XBV84559.1"/>
    </source>
</evidence>
<dbReference type="RefSeq" id="WP_350242596.1">
    <property type="nucleotide sequence ID" value="NZ_CP158299.1"/>
</dbReference>
<keyword evidence="3" id="KW-0255">Endonuclease</keyword>
<evidence type="ECO:0000256" key="1">
    <source>
        <dbReference type="SAM" id="MobiDB-lite"/>
    </source>
</evidence>
<dbReference type="GO" id="GO:0008270">
    <property type="term" value="F:zinc ion binding"/>
    <property type="evidence" value="ECO:0007669"/>
    <property type="project" value="InterPro"/>
</dbReference>
<evidence type="ECO:0000259" key="2">
    <source>
        <dbReference type="SMART" id="SM00507"/>
    </source>
</evidence>
<protein>
    <submittedName>
        <fullName evidence="3">HNH endonuclease</fullName>
    </submittedName>
</protein>
<sequence length="228" mass="25342">MADQVLSYLEMCQREGISLQRGMNFQVRGGHSVVLMSLQPGAPYRDRRTDDGTVLLYEGHDAPRRHGAPDPKTVDQPGQVPGGRPTENGKFYAAAMSARHGLTPPDRVRVYEKLRAGVWAYNGLFHLMDAALQHDGRRHVYVFRLELAPEEEPGDVQPRLTEPRRIIPTHVKVEVYQRDGGRCVVCGSTVNLHFDHVLPYAKGGSSDTAANVQLLCATHNLAKGDRLQ</sequence>
<dbReference type="GO" id="GO:0003676">
    <property type="term" value="F:nucleic acid binding"/>
    <property type="evidence" value="ECO:0007669"/>
    <property type="project" value="InterPro"/>
</dbReference>
<dbReference type="Gene3D" id="1.10.30.50">
    <property type="match status" value="1"/>
</dbReference>
<dbReference type="InterPro" id="IPR002711">
    <property type="entry name" value="HNH"/>
</dbReference>
<feature type="domain" description="HNH nuclease" evidence="2">
    <location>
        <begin position="170"/>
        <end position="221"/>
    </location>
</feature>